<feature type="transmembrane region" description="Helical" evidence="1">
    <location>
        <begin position="143"/>
        <end position="168"/>
    </location>
</feature>
<comment type="caution">
    <text evidence="2">The sequence shown here is derived from an EMBL/GenBank/DDBJ whole genome shotgun (WGS) entry which is preliminary data.</text>
</comment>
<organism evidence="2 3">
    <name type="scientific">Achromobacter mucicolens</name>
    <dbReference type="NCBI Taxonomy" id="1389922"/>
    <lineage>
        <taxon>Bacteria</taxon>
        <taxon>Pseudomonadati</taxon>
        <taxon>Pseudomonadota</taxon>
        <taxon>Betaproteobacteria</taxon>
        <taxon>Burkholderiales</taxon>
        <taxon>Alcaligenaceae</taxon>
        <taxon>Achromobacter</taxon>
    </lineage>
</organism>
<evidence type="ECO:0000313" key="3">
    <source>
        <dbReference type="Proteomes" id="UP001158644"/>
    </source>
</evidence>
<dbReference type="EMBL" id="JAOBZK010000014">
    <property type="protein sequence ID" value="MDH1178871.1"/>
    <property type="molecule type" value="Genomic_DNA"/>
</dbReference>
<dbReference type="Proteomes" id="UP001158644">
    <property type="component" value="Unassembled WGS sequence"/>
</dbReference>
<feature type="transmembrane region" description="Helical" evidence="1">
    <location>
        <begin position="189"/>
        <end position="208"/>
    </location>
</feature>
<feature type="transmembrane region" description="Helical" evidence="1">
    <location>
        <begin position="228"/>
        <end position="249"/>
    </location>
</feature>
<evidence type="ECO:0000256" key="1">
    <source>
        <dbReference type="SAM" id="Phobius"/>
    </source>
</evidence>
<evidence type="ECO:0000313" key="2">
    <source>
        <dbReference type="EMBL" id="MDH1178871.1"/>
    </source>
</evidence>
<reference evidence="2 3" key="1">
    <citation type="submission" date="2022-09" db="EMBL/GenBank/DDBJ databases">
        <title>Intensive care unit water sources are persistently colonized with multi-drug resistant bacteria and are the site of extensive horizontal gene transfer of antibiotic resistance genes.</title>
        <authorList>
            <person name="Diorio-Toth L."/>
        </authorList>
    </citation>
    <scope>NUCLEOTIDE SEQUENCE [LARGE SCALE GENOMIC DNA]</scope>
    <source>
        <strain evidence="2 3">GD03967</strain>
    </source>
</reference>
<keyword evidence="1" id="KW-0472">Membrane</keyword>
<gene>
    <name evidence="2" type="ORF">N5C72_12355</name>
</gene>
<feature type="transmembrane region" description="Helical" evidence="1">
    <location>
        <begin position="62"/>
        <end position="83"/>
    </location>
</feature>
<protein>
    <submittedName>
        <fullName evidence="2">Uncharacterized protein</fullName>
    </submittedName>
</protein>
<feature type="transmembrane region" description="Helical" evidence="1">
    <location>
        <begin position="35"/>
        <end position="56"/>
    </location>
</feature>
<feature type="transmembrane region" description="Helical" evidence="1">
    <location>
        <begin position="104"/>
        <end position="123"/>
    </location>
</feature>
<keyword evidence="1" id="KW-1133">Transmembrane helix</keyword>
<proteinExistence type="predicted"/>
<accession>A0ABD4YUE2</accession>
<sequence>MSEQGSLVSSKLGAGRLVAATASVIRQHGRAMLAAAPWSLAVFVLTLPFALVVSPLYRLQDWLILALALVCLIAFARTTYAWHRVVLLGETARTAAARGGSPEARHFVLLGVLAVGGMAIARATGDLPYVLYMLIGGGNDELFYGMLMALLALVWLPVLYGLAVYGLSLPRAAVTGTYGFGAVRGAMRYPRWPLMLAFLTLLVLGAHASNDLRPMLYDYVGVQALQGVLAAVGCVGVIFVLTAMTAVAYRDSEIGAELN</sequence>
<dbReference type="RefSeq" id="WP_226849138.1">
    <property type="nucleotide sequence ID" value="NZ_JAOBZK010000014.1"/>
</dbReference>
<keyword evidence="1" id="KW-0812">Transmembrane</keyword>
<dbReference type="AlphaFoldDB" id="A0ABD4YUE2"/>
<name>A0ABD4YUE2_9BURK</name>